<dbReference type="Proteomes" id="UP000504638">
    <property type="component" value="Unplaced"/>
</dbReference>
<evidence type="ECO:0000256" key="8">
    <source>
        <dbReference type="ARBA" id="ARBA00031934"/>
    </source>
</evidence>
<evidence type="ECO:0000256" key="5">
    <source>
        <dbReference type="ARBA" id="ARBA00022801"/>
    </source>
</evidence>
<evidence type="ECO:0000256" key="6">
    <source>
        <dbReference type="ARBA" id="ARBA00023157"/>
    </source>
</evidence>
<dbReference type="OrthoDB" id="10263094at2759"/>
<name>A0A6G1FQW3_9PEZI</name>
<reference evidence="12" key="2">
    <citation type="submission" date="2020-04" db="EMBL/GenBank/DDBJ databases">
        <authorList>
            <consortium name="NCBI Genome Project"/>
        </authorList>
    </citation>
    <scope>NUCLEOTIDE SEQUENCE</scope>
    <source>
        <strain evidence="12">CBS 781.70</strain>
    </source>
</reference>
<evidence type="ECO:0000313" key="11">
    <source>
        <dbReference type="Proteomes" id="UP000504638"/>
    </source>
</evidence>
<evidence type="ECO:0000256" key="3">
    <source>
        <dbReference type="ARBA" id="ARBA00014212"/>
    </source>
</evidence>
<keyword evidence="6" id="KW-1015">Disulfide bond</keyword>
<feature type="chain" id="PRO_5044631513" description="Palmitoyl-protein thioesterase 1" evidence="9">
    <location>
        <begin position="24"/>
        <end position="327"/>
    </location>
</feature>
<gene>
    <name evidence="10 12" type="ORF">P152DRAFT_462830</name>
</gene>
<feature type="signal peptide" evidence="9">
    <location>
        <begin position="1"/>
        <end position="23"/>
    </location>
</feature>
<evidence type="ECO:0000256" key="9">
    <source>
        <dbReference type="SAM" id="SignalP"/>
    </source>
</evidence>
<accession>A0A6G1FQW3</accession>
<reference evidence="12" key="3">
    <citation type="submission" date="2025-04" db="UniProtKB">
        <authorList>
            <consortium name="RefSeq"/>
        </authorList>
    </citation>
    <scope>IDENTIFICATION</scope>
    <source>
        <strain evidence="12">CBS 781.70</strain>
    </source>
</reference>
<dbReference type="PANTHER" id="PTHR11247:SF8">
    <property type="entry name" value="PALMITOYL-PROTEIN THIOESTERASE 1"/>
    <property type="match status" value="1"/>
</dbReference>
<dbReference type="Pfam" id="PF02089">
    <property type="entry name" value="Palm_thioest"/>
    <property type="match status" value="1"/>
</dbReference>
<dbReference type="PRINTS" id="PR00414">
    <property type="entry name" value="PPTHIESTRASE"/>
</dbReference>
<keyword evidence="4 9" id="KW-0732">Signal</keyword>
<dbReference type="InterPro" id="IPR002472">
    <property type="entry name" value="Palm_thioest"/>
</dbReference>
<evidence type="ECO:0000256" key="1">
    <source>
        <dbReference type="ARBA" id="ARBA00010758"/>
    </source>
</evidence>
<organism evidence="10">
    <name type="scientific">Eremomyces bilateralis CBS 781.70</name>
    <dbReference type="NCBI Taxonomy" id="1392243"/>
    <lineage>
        <taxon>Eukaryota</taxon>
        <taxon>Fungi</taxon>
        <taxon>Dikarya</taxon>
        <taxon>Ascomycota</taxon>
        <taxon>Pezizomycotina</taxon>
        <taxon>Dothideomycetes</taxon>
        <taxon>Dothideomycetes incertae sedis</taxon>
        <taxon>Eremomycetales</taxon>
        <taxon>Eremomycetaceae</taxon>
        <taxon>Eremomyces</taxon>
    </lineage>
</organism>
<dbReference type="FunFam" id="3.40.50.1820:FF:000107">
    <property type="entry name" value="Palmitoyl-protein thioesterase 1"/>
    <property type="match status" value="1"/>
</dbReference>
<dbReference type="Gene3D" id="3.40.50.1820">
    <property type="entry name" value="alpha/beta hydrolase"/>
    <property type="match status" value="1"/>
</dbReference>
<proteinExistence type="inferred from homology"/>
<evidence type="ECO:0000313" key="12">
    <source>
        <dbReference type="RefSeq" id="XP_033529808.1"/>
    </source>
</evidence>
<dbReference type="SUPFAM" id="SSF53474">
    <property type="entry name" value="alpha/beta-Hydrolases"/>
    <property type="match status" value="1"/>
</dbReference>
<keyword evidence="5" id="KW-0378">Hydrolase</keyword>
<comment type="similarity">
    <text evidence="1">Belongs to the palmitoyl-protein thioesterase family.</text>
</comment>
<dbReference type="GO" id="GO:0008474">
    <property type="term" value="F:palmitoyl-(protein) hydrolase activity"/>
    <property type="evidence" value="ECO:0007669"/>
    <property type="project" value="UniProtKB-EC"/>
</dbReference>
<dbReference type="EC" id="3.1.2.22" evidence="2"/>
<evidence type="ECO:0000256" key="2">
    <source>
        <dbReference type="ARBA" id="ARBA00012423"/>
    </source>
</evidence>
<protein>
    <recommendedName>
        <fullName evidence="3">Palmitoyl-protein thioesterase 1</fullName>
        <ecNumber evidence="2">3.1.2.22</ecNumber>
    </recommendedName>
    <alternativeName>
        <fullName evidence="8">Palmitoyl-protein hydrolase 1</fullName>
    </alternativeName>
</protein>
<dbReference type="EMBL" id="ML975189">
    <property type="protein sequence ID" value="KAF1808177.1"/>
    <property type="molecule type" value="Genomic_DNA"/>
</dbReference>
<dbReference type="InterPro" id="IPR029058">
    <property type="entry name" value="AB_hydrolase_fold"/>
</dbReference>
<evidence type="ECO:0000256" key="4">
    <source>
        <dbReference type="ARBA" id="ARBA00022729"/>
    </source>
</evidence>
<evidence type="ECO:0000256" key="7">
    <source>
        <dbReference type="ARBA" id="ARBA00023180"/>
    </source>
</evidence>
<dbReference type="GeneID" id="54420991"/>
<keyword evidence="7" id="KW-0325">Glycoprotein</keyword>
<sequence>MFTAANALLSISALLACLTLVVASPNPPYQPPLIVWHGLGDTFDSEGLQSVAKLAAEVHPSTYVHVIRLGEDASADRTATFYGDLNVQVQQVCDDLSQHPNISSAPVVNALGFSQGGVFLRGLAERCGPRIANLVTFGSPHNGIVDVRPCKSGDWLCEGAIALFRSNVWAGWVQGRVVPAQYYRNFDDETGKPSSEYLDRSNFLADINNERDTKNKGYARNLAGLRRFIMYMFEDDTVIIPKQSAWFAEVNRATGDVTPLVERDIYRDDWLGLKAVDQRGGIVFRTVPGEHMHLSDDILEPAFKEYFGPINLRSAEADTVAFHDWEL</sequence>
<dbReference type="AlphaFoldDB" id="A0A6G1FQW3"/>
<reference evidence="10 12" key="1">
    <citation type="submission" date="2020-01" db="EMBL/GenBank/DDBJ databases">
        <authorList>
            <consortium name="DOE Joint Genome Institute"/>
            <person name="Haridas S."/>
            <person name="Albert R."/>
            <person name="Binder M."/>
            <person name="Bloem J."/>
            <person name="Labutti K."/>
            <person name="Salamov A."/>
            <person name="Andreopoulos B."/>
            <person name="Baker S.E."/>
            <person name="Barry K."/>
            <person name="Bills G."/>
            <person name="Bluhm B.H."/>
            <person name="Cannon C."/>
            <person name="Castanera R."/>
            <person name="Culley D.E."/>
            <person name="Daum C."/>
            <person name="Ezra D."/>
            <person name="Gonzalez J.B."/>
            <person name="Henrissat B."/>
            <person name="Kuo A."/>
            <person name="Liang C."/>
            <person name="Lipzen A."/>
            <person name="Lutzoni F."/>
            <person name="Magnuson J."/>
            <person name="Mondo S."/>
            <person name="Nolan M."/>
            <person name="Ohm R."/>
            <person name="Pangilinan J."/>
            <person name="Park H.-J."/>
            <person name="Ramirez L."/>
            <person name="Alfaro M."/>
            <person name="Sun H."/>
            <person name="Tritt A."/>
            <person name="Yoshinaga Y."/>
            <person name="Zwiers L.-H."/>
            <person name="Turgeon B.G."/>
            <person name="Goodwin S.B."/>
            <person name="Spatafora J.W."/>
            <person name="Crous P.W."/>
            <person name="Grigoriev I.V."/>
        </authorList>
    </citation>
    <scope>NUCLEOTIDE SEQUENCE</scope>
    <source>
        <strain evidence="10 12">CBS 781.70</strain>
    </source>
</reference>
<evidence type="ECO:0000313" key="10">
    <source>
        <dbReference type="EMBL" id="KAF1808177.1"/>
    </source>
</evidence>
<dbReference type="PANTHER" id="PTHR11247">
    <property type="entry name" value="PALMITOYL-PROTEIN THIOESTERASE/DOLICHYLDIPHOSPHATASE 1"/>
    <property type="match status" value="1"/>
</dbReference>
<dbReference type="RefSeq" id="XP_033529808.1">
    <property type="nucleotide sequence ID" value="XM_033680421.1"/>
</dbReference>
<keyword evidence="11" id="KW-1185">Reference proteome</keyword>